<evidence type="ECO:0000313" key="3">
    <source>
        <dbReference type="Proteomes" id="UP000434172"/>
    </source>
</evidence>
<evidence type="ECO:0000313" key="2">
    <source>
        <dbReference type="EMBL" id="KAF0322478.1"/>
    </source>
</evidence>
<accession>A0A8H3ZKC3</accession>
<evidence type="ECO:0000256" key="1">
    <source>
        <dbReference type="SAM" id="MobiDB-lite"/>
    </source>
</evidence>
<dbReference type="EMBL" id="WOWK01000061">
    <property type="protein sequence ID" value="KAF0322478.1"/>
    <property type="molecule type" value="Genomic_DNA"/>
</dbReference>
<dbReference type="Proteomes" id="UP000434172">
    <property type="component" value="Unassembled WGS sequence"/>
</dbReference>
<feature type="region of interest" description="Disordered" evidence="1">
    <location>
        <begin position="1"/>
        <end position="23"/>
    </location>
</feature>
<organism evidence="2 3">
    <name type="scientific">Colletotrichum asianum</name>
    <dbReference type="NCBI Taxonomy" id="702518"/>
    <lineage>
        <taxon>Eukaryota</taxon>
        <taxon>Fungi</taxon>
        <taxon>Dikarya</taxon>
        <taxon>Ascomycota</taxon>
        <taxon>Pezizomycotina</taxon>
        <taxon>Sordariomycetes</taxon>
        <taxon>Hypocreomycetidae</taxon>
        <taxon>Glomerellales</taxon>
        <taxon>Glomerellaceae</taxon>
        <taxon>Colletotrichum</taxon>
        <taxon>Colletotrichum gloeosporioides species complex</taxon>
    </lineage>
</organism>
<gene>
    <name evidence="2" type="ORF">GQ607_010356</name>
</gene>
<protein>
    <submittedName>
        <fullName evidence="2">Uncharacterized protein</fullName>
    </submittedName>
</protein>
<comment type="caution">
    <text evidence="2">The sequence shown here is derived from an EMBL/GenBank/DDBJ whole genome shotgun (WGS) entry which is preliminary data.</text>
</comment>
<proteinExistence type="predicted"/>
<dbReference type="AlphaFoldDB" id="A0A8H3ZKC3"/>
<keyword evidence="3" id="KW-1185">Reference proteome</keyword>
<reference evidence="2 3" key="1">
    <citation type="submission" date="2019-12" db="EMBL/GenBank/DDBJ databases">
        <title>A genome sequence resource for the geographically widespread anthracnose pathogen Colletotrichum asianum.</title>
        <authorList>
            <person name="Meng Y."/>
        </authorList>
    </citation>
    <scope>NUCLEOTIDE SEQUENCE [LARGE SCALE GENOMIC DNA]</scope>
    <source>
        <strain evidence="2 3">ICMP 18580</strain>
    </source>
</reference>
<sequence>MSTGVSGTLADGTPDASGTYLPSTLHQRQGANLMESHHISLTDTARPTIFNNIQRCQRAHAHRPEMVWTVNSDPAATEPIVWFGF</sequence>
<name>A0A8H3ZKC3_9PEZI</name>